<dbReference type="InterPro" id="IPR051017">
    <property type="entry name" value="Aldolase-II_Adducin_sf"/>
</dbReference>
<dbReference type="NCBIfam" id="NF004855">
    <property type="entry name" value="PRK06208.1"/>
    <property type="match status" value="1"/>
</dbReference>
<sequence length="254" mass="27773">MPLGGALPRPRVFSSFQDERAHCRNTLARAFRVFGRLGLAEGIAGHITVRDPEFHDRLWVNPYAVHFSRITADDLICISKNGEVVSGDGPVNAAAVAIHCGIHRENPDVVAAVHTHTTYGRAMSALNQYLLPVNQEACAFFENHILFRGDVVVLSDDEGTRIGKSLGKARHAIMQNHGLLTTGSSIEAACYRFISMERCCEIQLLASSAGQLYPLSDDEARKVKASVGSDYVAWLAFRGIMDVYSSEEQSGIDV</sequence>
<organism evidence="3 4">
    <name type="scientific">Acetobacter musti</name>
    <dbReference type="NCBI Taxonomy" id="864732"/>
    <lineage>
        <taxon>Bacteria</taxon>
        <taxon>Pseudomonadati</taxon>
        <taxon>Pseudomonadota</taxon>
        <taxon>Alphaproteobacteria</taxon>
        <taxon>Acetobacterales</taxon>
        <taxon>Acetobacteraceae</taxon>
        <taxon>Acetobacter</taxon>
    </lineage>
</organism>
<dbReference type="PANTHER" id="PTHR10672">
    <property type="entry name" value="ADDUCIN"/>
    <property type="match status" value="1"/>
</dbReference>
<feature type="domain" description="Class II aldolase/adducin N-terminal" evidence="2">
    <location>
        <begin position="25"/>
        <end position="204"/>
    </location>
</feature>
<comment type="caution">
    <text evidence="3">The sequence shown here is derived from an EMBL/GenBank/DDBJ whole genome shotgun (WGS) entry which is preliminary data.</text>
</comment>
<dbReference type="InterPro" id="IPR001303">
    <property type="entry name" value="Aldolase_II/adducin_N"/>
</dbReference>
<evidence type="ECO:0000259" key="2">
    <source>
        <dbReference type="SMART" id="SM01007"/>
    </source>
</evidence>
<protein>
    <submittedName>
        <fullName evidence="3">Class II aldolase/adducin family protein</fullName>
    </submittedName>
</protein>
<evidence type="ECO:0000313" key="4">
    <source>
        <dbReference type="Proteomes" id="UP000635278"/>
    </source>
</evidence>
<evidence type="ECO:0000313" key="3">
    <source>
        <dbReference type="EMBL" id="NHN86300.1"/>
    </source>
</evidence>
<gene>
    <name evidence="3" type="ORF">GOB93_16890</name>
</gene>
<dbReference type="EMBL" id="WOTB01000031">
    <property type="protein sequence ID" value="NHN86300.1"/>
    <property type="molecule type" value="Genomic_DNA"/>
</dbReference>
<accession>A0ABX0JWE7</accession>
<keyword evidence="4" id="KW-1185">Reference proteome</keyword>
<dbReference type="Proteomes" id="UP000635278">
    <property type="component" value="Unassembled WGS sequence"/>
</dbReference>
<proteinExistence type="inferred from homology"/>
<dbReference type="InterPro" id="IPR036409">
    <property type="entry name" value="Aldolase_II/adducin_N_sf"/>
</dbReference>
<dbReference type="Pfam" id="PF00596">
    <property type="entry name" value="Aldolase_II"/>
    <property type="match status" value="1"/>
</dbReference>
<name>A0ABX0JWE7_9PROT</name>
<dbReference type="SUPFAM" id="SSF53639">
    <property type="entry name" value="AraD/HMP-PK domain-like"/>
    <property type="match status" value="1"/>
</dbReference>
<dbReference type="PANTHER" id="PTHR10672:SF3">
    <property type="entry name" value="PROTEIN HU-LI TAI SHAO"/>
    <property type="match status" value="1"/>
</dbReference>
<comment type="similarity">
    <text evidence="1">Belongs to the aldolase class II family.</text>
</comment>
<evidence type="ECO:0000256" key="1">
    <source>
        <dbReference type="ARBA" id="ARBA00037961"/>
    </source>
</evidence>
<reference evidence="3 4" key="1">
    <citation type="journal article" date="2020" name="Int. J. Syst. Evol. Microbiol.">
        <title>Novel acetic acid bacteria from cider fermentations: Acetobacter conturbans sp. nov. and Acetobacter fallax sp. nov.</title>
        <authorList>
            <person name="Sombolestani A.S."/>
            <person name="Cleenwerck I."/>
            <person name="Cnockaert M."/>
            <person name="Borremans W."/>
            <person name="Wieme A.D."/>
            <person name="De Vuyst L."/>
            <person name="Vandamme P."/>
        </authorList>
    </citation>
    <scope>NUCLEOTIDE SEQUENCE [LARGE SCALE GENOMIC DNA]</scope>
    <source>
        <strain evidence="3 4">LMG 30640</strain>
    </source>
</reference>
<dbReference type="SMART" id="SM01007">
    <property type="entry name" value="Aldolase_II"/>
    <property type="match status" value="1"/>
</dbReference>
<dbReference type="Gene3D" id="3.40.225.10">
    <property type="entry name" value="Class II aldolase/adducin N-terminal domain"/>
    <property type="match status" value="1"/>
</dbReference>